<dbReference type="RefSeq" id="WP_064859861.1">
    <property type="nucleotide sequence ID" value="NZ_LZSF01000195.1"/>
</dbReference>
<gene>
    <name evidence="2" type="ORF">A5642_25790</name>
</gene>
<dbReference type="OrthoDB" id="9803163at2"/>
<organism evidence="2 3">
    <name type="scientific">Mycolicibacterium mucogenicum</name>
    <name type="common">Mycobacterium mucogenicum</name>
    <dbReference type="NCBI Taxonomy" id="56689"/>
    <lineage>
        <taxon>Bacteria</taxon>
        <taxon>Bacillati</taxon>
        <taxon>Actinomycetota</taxon>
        <taxon>Actinomycetes</taxon>
        <taxon>Mycobacteriales</taxon>
        <taxon>Mycobacteriaceae</taxon>
        <taxon>Mycolicibacterium</taxon>
    </lineage>
</organism>
<sequence length="270" mass="28537">MAKRTGNDVALDTYRFLRGGMVVMAVLLGAALAVERAHATCWQTSISAYYFTTAHAVFIGALFAIGAMLIVYQGASDTENTLLNLAGVLAFVIAVVPTTRPVLQCGTADPVAVQTGSAVLFNVWTVAVVLAGSRAASWLLFRPNRAGTLLGAAARWLQRAVLGTGVVVLIVAPDWFRINAHSIAAAVMFGAIVLTVFSSAFGTAPACGSRYRGAYQAISLLMAGTLVTAVVLHLTLDGFNHAVLIAEITLILEFTAYWVLQTIEDNSCSR</sequence>
<evidence type="ECO:0000313" key="3">
    <source>
        <dbReference type="Proteomes" id="UP000093962"/>
    </source>
</evidence>
<dbReference type="Proteomes" id="UP000093962">
    <property type="component" value="Unassembled WGS sequence"/>
</dbReference>
<feature type="transmembrane region" description="Helical" evidence="1">
    <location>
        <begin position="153"/>
        <end position="172"/>
    </location>
</feature>
<dbReference type="EMBL" id="LZSF01000195">
    <property type="protein sequence ID" value="OBA84749.1"/>
    <property type="molecule type" value="Genomic_DNA"/>
</dbReference>
<name>A0A1A0MH19_MYCMU</name>
<keyword evidence="1" id="KW-0812">Transmembrane</keyword>
<proteinExistence type="predicted"/>
<accession>A0A1A0MH19</accession>
<feature type="transmembrane region" description="Helical" evidence="1">
    <location>
        <begin position="178"/>
        <end position="201"/>
    </location>
</feature>
<keyword evidence="1" id="KW-1133">Transmembrane helix</keyword>
<dbReference type="AlphaFoldDB" id="A0A1A0MH19"/>
<keyword evidence="1" id="KW-0472">Membrane</keyword>
<evidence type="ECO:0000256" key="1">
    <source>
        <dbReference type="SAM" id="Phobius"/>
    </source>
</evidence>
<feature type="transmembrane region" description="Helical" evidence="1">
    <location>
        <begin position="49"/>
        <end position="70"/>
    </location>
</feature>
<feature type="transmembrane region" description="Helical" evidence="1">
    <location>
        <begin position="242"/>
        <end position="260"/>
    </location>
</feature>
<feature type="transmembrane region" description="Helical" evidence="1">
    <location>
        <begin position="119"/>
        <end position="141"/>
    </location>
</feature>
<protein>
    <recommendedName>
        <fullName evidence="4">DUF998 domain-containing protein</fullName>
    </recommendedName>
</protein>
<evidence type="ECO:0000313" key="2">
    <source>
        <dbReference type="EMBL" id="OBA84749.1"/>
    </source>
</evidence>
<feature type="transmembrane region" description="Helical" evidence="1">
    <location>
        <begin position="213"/>
        <end position="236"/>
    </location>
</feature>
<reference evidence="2 3" key="1">
    <citation type="submission" date="2016-06" db="EMBL/GenBank/DDBJ databases">
        <authorList>
            <person name="Kjaerup R.B."/>
            <person name="Dalgaard T.S."/>
            <person name="Juul-Madsen H.R."/>
        </authorList>
    </citation>
    <scope>NUCLEOTIDE SEQUENCE [LARGE SCALE GENOMIC DNA]</scope>
    <source>
        <strain evidence="2 3">1199456.5</strain>
    </source>
</reference>
<evidence type="ECO:0008006" key="4">
    <source>
        <dbReference type="Google" id="ProtNLM"/>
    </source>
</evidence>
<comment type="caution">
    <text evidence="2">The sequence shown here is derived from an EMBL/GenBank/DDBJ whole genome shotgun (WGS) entry which is preliminary data.</text>
</comment>
<feature type="transmembrane region" description="Helical" evidence="1">
    <location>
        <begin position="82"/>
        <end position="99"/>
    </location>
</feature>